<comment type="caution">
    <text evidence="2">The sequence shown here is derived from an EMBL/GenBank/DDBJ whole genome shotgun (WGS) entry which is preliminary data.</text>
</comment>
<feature type="region of interest" description="Disordered" evidence="1">
    <location>
        <begin position="1"/>
        <end position="36"/>
    </location>
</feature>
<dbReference type="Gramene" id="rna41991">
    <property type="protein sequence ID" value="RHN47398.1"/>
    <property type="gene ID" value="gene41991"/>
</dbReference>
<accession>A0A396H3M9</accession>
<gene>
    <name evidence="2" type="ORF">MtrunA17_Chr7g0252541</name>
</gene>
<dbReference type="AlphaFoldDB" id="A0A396H3M9"/>
<protein>
    <submittedName>
        <fullName evidence="2">Uncharacterized protein</fullName>
    </submittedName>
</protein>
<name>A0A396H3M9_MEDTR</name>
<reference evidence="2" key="1">
    <citation type="journal article" date="2018" name="Nat. Plants">
        <title>Whole-genome landscape of Medicago truncatula symbiotic genes.</title>
        <authorList>
            <person name="Pecrix Y."/>
            <person name="Gamas P."/>
            <person name="Carrere S."/>
        </authorList>
    </citation>
    <scope>NUCLEOTIDE SEQUENCE</scope>
    <source>
        <tissue evidence="2">Leaves</tissue>
    </source>
</reference>
<sequence>MVPHKPVDNNTGTASQFPVHDIAPEHNHPVSKQDTQIFSHRESETSSYFQFLLTYTKNGRSRWIYHHNESRS</sequence>
<dbReference type="EMBL" id="PSQE01000007">
    <property type="protein sequence ID" value="RHN47398.1"/>
    <property type="molecule type" value="Genomic_DNA"/>
</dbReference>
<proteinExistence type="predicted"/>
<organism evidence="2">
    <name type="scientific">Medicago truncatula</name>
    <name type="common">Barrel medic</name>
    <name type="synonym">Medicago tribuloides</name>
    <dbReference type="NCBI Taxonomy" id="3880"/>
    <lineage>
        <taxon>Eukaryota</taxon>
        <taxon>Viridiplantae</taxon>
        <taxon>Streptophyta</taxon>
        <taxon>Embryophyta</taxon>
        <taxon>Tracheophyta</taxon>
        <taxon>Spermatophyta</taxon>
        <taxon>Magnoliopsida</taxon>
        <taxon>eudicotyledons</taxon>
        <taxon>Gunneridae</taxon>
        <taxon>Pentapetalae</taxon>
        <taxon>rosids</taxon>
        <taxon>fabids</taxon>
        <taxon>Fabales</taxon>
        <taxon>Fabaceae</taxon>
        <taxon>Papilionoideae</taxon>
        <taxon>50 kb inversion clade</taxon>
        <taxon>NPAAA clade</taxon>
        <taxon>Hologalegina</taxon>
        <taxon>IRL clade</taxon>
        <taxon>Trifolieae</taxon>
        <taxon>Medicago</taxon>
    </lineage>
</organism>
<evidence type="ECO:0000313" key="2">
    <source>
        <dbReference type="EMBL" id="RHN47398.1"/>
    </source>
</evidence>
<evidence type="ECO:0000256" key="1">
    <source>
        <dbReference type="SAM" id="MobiDB-lite"/>
    </source>
</evidence>
<dbReference type="Proteomes" id="UP000265566">
    <property type="component" value="Chromosome 7"/>
</dbReference>